<keyword evidence="2" id="KW-1185">Reference proteome</keyword>
<name>A0ACB9ZWQ3_CATRO</name>
<comment type="caution">
    <text evidence="1">The sequence shown here is derived from an EMBL/GenBank/DDBJ whole genome shotgun (WGS) entry which is preliminary data.</text>
</comment>
<organism evidence="1 2">
    <name type="scientific">Catharanthus roseus</name>
    <name type="common">Madagascar periwinkle</name>
    <name type="synonym">Vinca rosea</name>
    <dbReference type="NCBI Taxonomy" id="4058"/>
    <lineage>
        <taxon>Eukaryota</taxon>
        <taxon>Viridiplantae</taxon>
        <taxon>Streptophyta</taxon>
        <taxon>Embryophyta</taxon>
        <taxon>Tracheophyta</taxon>
        <taxon>Spermatophyta</taxon>
        <taxon>Magnoliopsida</taxon>
        <taxon>eudicotyledons</taxon>
        <taxon>Gunneridae</taxon>
        <taxon>Pentapetalae</taxon>
        <taxon>asterids</taxon>
        <taxon>lamiids</taxon>
        <taxon>Gentianales</taxon>
        <taxon>Apocynaceae</taxon>
        <taxon>Rauvolfioideae</taxon>
        <taxon>Vinceae</taxon>
        <taxon>Catharanthinae</taxon>
        <taxon>Catharanthus</taxon>
    </lineage>
</organism>
<evidence type="ECO:0000313" key="2">
    <source>
        <dbReference type="Proteomes" id="UP001060085"/>
    </source>
</evidence>
<protein>
    <submittedName>
        <fullName evidence="1">Uncharacterized protein</fullName>
    </submittedName>
</protein>
<dbReference type="EMBL" id="CM044707">
    <property type="protein sequence ID" value="KAI5652944.1"/>
    <property type="molecule type" value="Genomic_DNA"/>
</dbReference>
<accession>A0ACB9ZWQ3</accession>
<dbReference type="Proteomes" id="UP001060085">
    <property type="component" value="Linkage Group LG07"/>
</dbReference>
<proteinExistence type="predicted"/>
<gene>
    <name evidence="1" type="ORF">M9H77_30131</name>
</gene>
<reference evidence="2" key="1">
    <citation type="journal article" date="2023" name="Nat. Plants">
        <title>Single-cell RNA sequencing provides a high-resolution roadmap for understanding the multicellular compartmentation of specialized metabolism.</title>
        <authorList>
            <person name="Sun S."/>
            <person name="Shen X."/>
            <person name="Li Y."/>
            <person name="Li Y."/>
            <person name="Wang S."/>
            <person name="Li R."/>
            <person name="Zhang H."/>
            <person name="Shen G."/>
            <person name="Guo B."/>
            <person name="Wei J."/>
            <person name="Xu J."/>
            <person name="St-Pierre B."/>
            <person name="Chen S."/>
            <person name="Sun C."/>
        </authorList>
    </citation>
    <scope>NUCLEOTIDE SEQUENCE [LARGE SCALE GENOMIC DNA]</scope>
</reference>
<evidence type="ECO:0000313" key="1">
    <source>
        <dbReference type="EMBL" id="KAI5652944.1"/>
    </source>
</evidence>
<sequence>MQSTNNQPKNRHTSTNKSTDFGELLRECAIAISEKDSNKIHHSFWMLNELASPYGDCDQKLASYFLQAFFCKITESGQKCYKTLAFVAEKNSPCTTFGHVASNGTILEALESENKLHIVDISNTLCTQWPNLLEALATKNDETPHLKLSNGNVRKTYGVPFELNVISGLNHLGELIKESLNIQNDEAIAINCIGALRRIQVEERSATIRMLPSLNTRVMTIVEEEADFCNSRMDFLKCFKECLRLTTLYFEMLEESFPPTSNERLMLEREYSRSIIRILSCDDDIVDRDSECWESSVQWSERLQEASSLFGYSNDIVDDVEVLLKRYRSGWSLRLSESGHESGIYLTWKEDPVV</sequence>